<dbReference type="InterPro" id="IPR019204">
    <property type="entry name" value="DUF2070_membrane"/>
</dbReference>
<feature type="transmembrane region" description="Helical" evidence="1">
    <location>
        <begin position="106"/>
        <end position="125"/>
    </location>
</feature>
<feature type="domain" description="DUF2070" evidence="2">
    <location>
        <begin position="22"/>
        <end position="556"/>
    </location>
</feature>
<reference evidence="3" key="1">
    <citation type="journal article" date="2020" name="mSystems">
        <title>Genome- and Community-Level Interaction Insights into Carbon Utilization and Element Cycling Functions of Hydrothermarchaeota in Hydrothermal Sediment.</title>
        <authorList>
            <person name="Zhou Z."/>
            <person name="Liu Y."/>
            <person name="Xu W."/>
            <person name="Pan J."/>
            <person name="Luo Z.H."/>
            <person name="Li M."/>
        </authorList>
    </citation>
    <scope>NUCLEOTIDE SEQUENCE [LARGE SCALE GENOMIC DNA]</scope>
    <source>
        <strain evidence="3">SpSt-732</strain>
    </source>
</reference>
<dbReference type="EMBL" id="DTFF01000032">
    <property type="protein sequence ID" value="HGI87449.1"/>
    <property type="molecule type" value="Genomic_DNA"/>
</dbReference>
<name>A0A7C4FGW5_9CREN</name>
<keyword evidence="1" id="KW-0472">Membrane</keyword>
<evidence type="ECO:0000256" key="1">
    <source>
        <dbReference type="SAM" id="Phobius"/>
    </source>
</evidence>
<sequence>MLDSVALRYYRMLRIPVAISRKYHILYLILFPLIIIADTYPAIISHHIELAELVELTLLHIASMALLLLSLKVGVGYMKFRQIANTILFLVAPGVPLEFISSPLKVYGIIYAVIPVIGIIALINLVGYYKGIAYTITLPFLIQILFALKDSLQFITILRFVVVALLFLLSYSFINSIKKYADINVFEISNAWVKFMFTGNNAEFEEMLDKMGEEHDLSIKILLFDRDSDGIALVAPTIHFGPYRMLGSTYFPYTLESALKAHSIKAFVLHGAGSHELNLAKKVYGDYLAKEISQKLAEARLHINSNSEQLYEPFRVFSSLREALCLYTESSAFLIISSPVMGGDDLPYELQLEAEKIAGIYGFKDVAIIDAHNVEGKRELQIHSFEPLIKAALSERSSVCRELKVGYGEEDVAESVKGICTRRVKALAIECNKSLYALIYLYGNNARPGVREMLRKIALMRGFRDAELVTLDDHTCAGIVFDTPYYTIELSDALMKSVDRALAKSLHDLRPAKVKVQHYKFNMRVAGSKIFRLLEIATEISSAILRYLKIVIPMLYISWVAITILIKVFVL</sequence>
<proteinExistence type="predicted"/>
<organism evidence="3">
    <name type="scientific">Ignisphaera aggregans</name>
    <dbReference type="NCBI Taxonomy" id="334771"/>
    <lineage>
        <taxon>Archaea</taxon>
        <taxon>Thermoproteota</taxon>
        <taxon>Thermoprotei</taxon>
        <taxon>Desulfurococcales</taxon>
        <taxon>Desulfurococcaceae</taxon>
        <taxon>Ignisphaera</taxon>
    </lineage>
</organism>
<keyword evidence="1" id="KW-1133">Transmembrane helix</keyword>
<accession>A0A7C4FGW5</accession>
<evidence type="ECO:0000313" key="3">
    <source>
        <dbReference type="EMBL" id="HGI87449.1"/>
    </source>
</evidence>
<comment type="caution">
    <text evidence="3">The sequence shown here is derived from an EMBL/GenBank/DDBJ whole genome shotgun (WGS) entry which is preliminary data.</text>
</comment>
<feature type="transmembrane region" description="Helical" evidence="1">
    <location>
        <begin position="132"/>
        <end position="148"/>
    </location>
</feature>
<feature type="transmembrane region" description="Helical" evidence="1">
    <location>
        <begin position="154"/>
        <end position="174"/>
    </location>
</feature>
<protein>
    <submittedName>
        <fullName evidence="3">DUF2070 family protein</fullName>
    </submittedName>
</protein>
<dbReference type="AlphaFoldDB" id="A0A7C4FGW5"/>
<gene>
    <name evidence="3" type="ORF">ENV14_03540</name>
</gene>
<dbReference type="Pfam" id="PF09843">
    <property type="entry name" value="DUF2070"/>
    <property type="match status" value="1"/>
</dbReference>
<feature type="transmembrane region" description="Helical" evidence="1">
    <location>
        <begin position="83"/>
        <end position="100"/>
    </location>
</feature>
<feature type="transmembrane region" description="Helical" evidence="1">
    <location>
        <begin position="550"/>
        <end position="570"/>
    </location>
</feature>
<evidence type="ECO:0000259" key="2">
    <source>
        <dbReference type="Pfam" id="PF09843"/>
    </source>
</evidence>
<keyword evidence="1" id="KW-0812">Transmembrane</keyword>
<feature type="transmembrane region" description="Helical" evidence="1">
    <location>
        <begin position="50"/>
        <end position="71"/>
    </location>
</feature>
<feature type="transmembrane region" description="Helical" evidence="1">
    <location>
        <begin position="25"/>
        <end position="44"/>
    </location>
</feature>